<dbReference type="RefSeq" id="WP_327788268.1">
    <property type="nucleotide sequence ID" value="NZ_JARGEQ010000047.1"/>
</dbReference>
<dbReference type="PROSITE" id="PS51318">
    <property type="entry name" value="TAT"/>
    <property type="match status" value="1"/>
</dbReference>
<dbReference type="GO" id="GO:0019634">
    <property type="term" value="P:organic phosphonate metabolic process"/>
    <property type="evidence" value="ECO:0007669"/>
    <property type="project" value="InterPro"/>
</dbReference>
<evidence type="ECO:0000313" key="2">
    <source>
        <dbReference type="Proteomes" id="UP001301140"/>
    </source>
</evidence>
<evidence type="ECO:0000313" key="1">
    <source>
        <dbReference type="EMBL" id="MDF1585847.1"/>
    </source>
</evidence>
<keyword evidence="2" id="KW-1185">Reference proteome</keyword>
<name>A0AAP3UY98_9PROT</name>
<accession>A0AAP3UY98</accession>
<comment type="caution">
    <text evidence="1">The sequence shown here is derived from an EMBL/GenBank/DDBJ whole genome shotgun (WGS) entry which is preliminary data.</text>
</comment>
<protein>
    <submittedName>
        <fullName evidence="1">Phosphonate C-P lyase system protein PhnG</fullName>
    </submittedName>
</protein>
<dbReference type="InterPro" id="IPR006311">
    <property type="entry name" value="TAT_signal"/>
</dbReference>
<gene>
    <name evidence="1" type="primary">phnG</name>
    <name evidence="1" type="ORF">PZ740_05550</name>
</gene>
<dbReference type="GO" id="GO:0016829">
    <property type="term" value="F:lyase activity"/>
    <property type="evidence" value="ECO:0007669"/>
    <property type="project" value="UniProtKB-KW"/>
</dbReference>
<sequence>MNGTDLTQTRRRWLGVLAAAPAGALADAWAREADAPSMRFLRAPETGLVMVRGRMGGTGRRFNMGEMTVTRCAVVAGETVGHGYVAGRDKRRAEMVARLDALLQMDGRRERLLRELVEPLAAAQADARATTARKAAATKVDFFTLVRGEG</sequence>
<dbReference type="AlphaFoldDB" id="A0AAP3UY98"/>
<organism evidence="1 2">
    <name type="scientific">Marinimicrococcus flavescens</name>
    <dbReference type="NCBI Taxonomy" id="3031815"/>
    <lineage>
        <taxon>Bacteria</taxon>
        <taxon>Pseudomonadati</taxon>
        <taxon>Pseudomonadota</taxon>
        <taxon>Alphaproteobacteria</taxon>
        <taxon>Geminicoccales</taxon>
        <taxon>Geminicoccaceae</taxon>
        <taxon>Marinimicrococcus</taxon>
    </lineage>
</organism>
<proteinExistence type="predicted"/>
<keyword evidence="1" id="KW-0456">Lyase</keyword>
<dbReference type="InterPro" id="IPR009609">
    <property type="entry name" value="Phosphonate_metab_PhnG"/>
</dbReference>
<dbReference type="EMBL" id="JARGEQ010000047">
    <property type="protein sequence ID" value="MDF1585847.1"/>
    <property type="molecule type" value="Genomic_DNA"/>
</dbReference>
<dbReference type="Proteomes" id="UP001301140">
    <property type="component" value="Unassembled WGS sequence"/>
</dbReference>
<dbReference type="Pfam" id="PF06754">
    <property type="entry name" value="PhnG"/>
    <property type="match status" value="1"/>
</dbReference>
<dbReference type="GO" id="GO:0015716">
    <property type="term" value="P:organic phosphonate transport"/>
    <property type="evidence" value="ECO:0007669"/>
    <property type="project" value="InterPro"/>
</dbReference>
<dbReference type="NCBIfam" id="TIGR03293">
    <property type="entry name" value="PhnG_redo"/>
    <property type="match status" value="1"/>
</dbReference>
<reference evidence="1 2" key="1">
    <citation type="submission" date="2023-03" db="EMBL/GenBank/DDBJ databases">
        <title>YIM 152171 draft genome.</title>
        <authorList>
            <person name="Yang Z."/>
        </authorList>
    </citation>
    <scope>NUCLEOTIDE SEQUENCE [LARGE SCALE GENOMIC DNA]</scope>
    <source>
        <strain evidence="1 2">YIM 152171</strain>
    </source>
</reference>